<dbReference type="Proteomes" id="UP000824469">
    <property type="component" value="Unassembled WGS sequence"/>
</dbReference>
<feature type="non-terminal residue" evidence="1">
    <location>
        <position position="1"/>
    </location>
</feature>
<keyword evidence="2" id="KW-1185">Reference proteome</keyword>
<dbReference type="EMBL" id="JAHRHJ020000007">
    <property type="protein sequence ID" value="KAH9307798.1"/>
    <property type="molecule type" value="Genomic_DNA"/>
</dbReference>
<dbReference type="AlphaFoldDB" id="A0AA38FRV3"/>
<name>A0AA38FRV3_TAXCH</name>
<evidence type="ECO:0000313" key="2">
    <source>
        <dbReference type="Proteomes" id="UP000824469"/>
    </source>
</evidence>
<organism evidence="1 2">
    <name type="scientific">Taxus chinensis</name>
    <name type="common">Chinese yew</name>
    <name type="synonym">Taxus wallichiana var. chinensis</name>
    <dbReference type="NCBI Taxonomy" id="29808"/>
    <lineage>
        <taxon>Eukaryota</taxon>
        <taxon>Viridiplantae</taxon>
        <taxon>Streptophyta</taxon>
        <taxon>Embryophyta</taxon>
        <taxon>Tracheophyta</taxon>
        <taxon>Spermatophyta</taxon>
        <taxon>Pinopsida</taxon>
        <taxon>Pinidae</taxon>
        <taxon>Conifers II</taxon>
        <taxon>Cupressales</taxon>
        <taxon>Taxaceae</taxon>
        <taxon>Taxus</taxon>
    </lineage>
</organism>
<protein>
    <submittedName>
        <fullName evidence="1">Uncharacterized protein</fullName>
    </submittedName>
</protein>
<evidence type="ECO:0000313" key="1">
    <source>
        <dbReference type="EMBL" id="KAH9307798.1"/>
    </source>
</evidence>
<accession>A0AA38FRV3</accession>
<sequence>SGRNFIEGPADTLFVDNNENLASLIAVNLSATSGEGATLVDTSDTTNVYANS</sequence>
<feature type="non-terminal residue" evidence="1">
    <location>
        <position position="52"/>
    </location>
</feature>
<reference evidence="1 2" key="1">
    <citation type="journal article" date="2021" name="Nat. Plants">
        <title>The Taxus genome provides insights into paclitaxel biosynthesis.</title>
        <authorList>
            <person name="Xiong X."/>
            <person name="Gou J."/>
            <person name="Liao Q."/>
            <person name="Li Y."/>
            <person name="Zhou Q."/>
            <person name="Bi G."/>
            <person name="Li C."/>
            <person name="Du R."/>
            <person name="Wang X."/>
            <person name="Sun T."/>
            <person name="Guo L."/>
            <person name="Liang H."/>
            <person name="Lu P."/>
            <person name="Wu Y."/>
            <person name="Zhang Z."/>
            <person name="Ro D.K."/>
            <person name="Shang Y."/>
            <person name="Huang S."/>
            <person name="Yan J."/>
        </authorList>
    </citation>
    <scope>NUCLEOTIDE SEQUENCE [LARGE SCALE GENOMIC DNA]</scope>
    <source>
        <strain evidence="1">Ta-2019</strain>
    </source>
</reference>
<proteinExistence type="predicted"/>
<gene>
    <name evidence="1" type="ORF">KI387_035709</name>
</gene>
<comment type="caution">
    <text evidence="1">The sequence shown here is derived from an EMBL/GenBank/DDBJ whole genome shotgun (WGS) entry which is preliminary data.</text>
</comment>